<feature type="transmembrane region" description="Helical" evidence="5">
    <location>
        <begin position="307"/>
        <end position="326"/>
    </location>
</feature>
<evidence type="ECO:0000313" key="6">
    <source>
        <dbReference type="EMBL" id="SDF18732.1"/>
    </source>
</evidence>
<keyword evidence="2" id="KW-0813">Transport</keyword>
<dbReference type="EMBL" id="FNAI01000014">
    <property type="protein sequence ID" value="SDF18732.1"/>
    <property type="molecule type" value="Genomic_DNA"/>
</dbReference>
<dbReference type="RefSeq" id="WP_091153504.1">
    <property type="nucleotide sequence ID" value="NZ_FNAI01000014.1"/>
</dbReference>
<accession>A0A1G7J180</accession>
<evidence type="ECO:0000256" key="5">
    <source>
        <dbReference type="SAM" id="Phobius"/>
    </source>
</evidence>
<feature type="transmembrane region" description="Helical" evidence="5">
    <location>
        <begin position="117"/>
        <end position="139"/>
    </location>
</feature>
<evidence type="ECO:0000256" key="3">
    <source>
        <dbReference type="ARBA" id="ARBA00022449"/>
    </source>
</evidence>
<feature type="transmembrane region" description="Helical" evidence="5">
    <location>
        <begin position="29"/>
        <end position="46"/>
    </location>
</feature>
<comment type="subcellular location">
    <subcellularLocation>
        <location evidence="1">Cell membrane</location>
        <topology evidence="1">Multi-pass membrane protein</topology>
    </subcellularLocation>
</comment>
<dbReference type="STRING" id="1391627.SAMN05216464_11421"/>
<dbReference type="Gene3D" id="1.20.1530.20">
    <property type="match status" value="1"/>
</dbReference>
<keyword evidence="5" id="KW-0472">Membrane</keyword>
<keyword evidence="7" id="KW-1185">Reference proteome</keyword>
<keyword evidence="5" id="KW-0812">Transmembrane</keyword>
<feature type="transmembrane region" description="Helical" evidence="5">
    <location>
        <begin position="58"/>
        <end position="80"/>
    </location>
</feature>
<organism evidence="6 7">
    <name type="scientific">Mucilaginibacter pineti</name>
    <dbReference type="NCBI Taxonomy" id="1391627"/>
    <lineage>
        <taxon>Bacteria</taxon>
        <taxon>Pseudomonadati</taxon>
        <taxon>Bacteroidota</taxon>
        <taxon>Sphingobacteriia</taxon>
        <taxon>Sphingobacteriales</taxon>
        <taxon>Sphingobacteriaceae</taxon>
        <taxon>Mucilaginibacter</taxon>
    </lineage>
</organism>
<gene>
    <name evidence="6" type="ORF">SAMN05216464_11421</name>
</gene>
<proteinExistence type="predicted"/>
<feature type="transmembrane region" description="Helical" evidence="5">
    <location>
        <begin position="235"/>
        <end position="253"/>
    </location>
</feature>
<keyword evidence="3" id="KW-0050">Antiport</keyword>
<keyword evidence="4" id="KW-0406">Ion transport</keyword>
<dbReference type="GO" id="GO:0005886">
    <property type="term" value="C:plasma membrane"/>
    <property type="evidence" value="ECO:0007669"/>
    <property type="project" value="UniProtKB-SubCell"/>
</dbReference>
<dbReference type="PANTHER" id="PTHR32507:SF0">
    <property type="entry name" value="NA(+)_H(+) ANTIPORTER 2-RELATED"/>
    <property type="match status" value="1"/>
</dbReference>
<evidence type="ECO:0000256" key="2">
    <source>
        <dbReference type="ARBA" id="ARBA00022448"/>
    </source>
</evidence>
<evidence type="ECO:0000313" key="7">
    <source>
        <dbReference type="Proteomes" id="UP000199072"/>
    </source>
</evidence>
<dbReference type="Proteomes" id="UP000199072">
    <property type="component" value="Unassembled WGS sequence"/>
</dbReference>
<feature type="transmembrane region" description="Helical" evidence="5">
    <location>
        <begin position="274"/>
        <end position="295"/>
    </location>
</feature>
<dbReference type="PANTHER" id="PTHR32507">
    <property type="entry name" value="NA(+)/H(+) ANTIPORTER 1"/>
    <property type="match status" value="1"/>
</dbReference>
<keyword evidence="5" id="KW-1133">Transmembrane helix</keyword>
<dbReference type="AlphaFoldDB" id="A0A1G7J180"/>
<sequence>MTTYTTLIILSGLVIFSYLFDLIAGKTKIPSVILLLLLGMGIRQAVDYWGIPMFNLKVILPTLGTLGLILIVFEGALELRYSSDKNVVIKKAFFSALSILLLSAVVITFIIRYLTGQSFYLCFVNAIPYCVVSSAVAIPSASNLHKAKKEFIIYESSFSDILTVVLFNFIVRNPHIDVVSFAKLGGELTGILLVAVISCLLLLYLIGRLKHHIKSFLIISLLILVYSIGQSYHLSALIIVLALGLFLNNANQISFPWFRKLFIYPTFQHDIKQLFQLSAESAFLMRTFFFIVFGYSMNVYQLQNPTLLLTGGAILFSIYFVRFLYIKLVSKTALMPELVIIPRGLISVLLYYNLPDNLKIPQVGTGLLFVVVLGTSIILSLGLLVTRRQGARKNQEFGDV</sequence>
<feature type="transmembrane region" description="Helical" evidence="5">
    <location>
        <begin position="92"/>
        <end position="111"/>
    </location>
</feature>
<feature type="transmembrane region" description="Helical" evidence="5">
    <location>
        <begin position="366"/>
        <end position="385"/>
    </location>
</feature>
<evidence type="ECO:0000256" key="1">
    <source>
        <dbReference type="ARBA" id="ARBA00004651"/>
    </source>
</evidence>
<feature type="transmembrane region" description="Helical" evidence="5">
    <location>
        <begin position="213"/>
        <end position="229"/>
    </location>
</feature>
<dbReference type="OrthoDB" id="643057at2"/>
<feature type="transmembrane region" description="Helical" evidence="5">
    <location>
        <begin position="6"/>
        <end position="24"/>
    </location>
</feature>
<feature type="transmembrane region" description="Helical" evidence="5">
    <location>
        <begin position="190"/>
        <end position="206"/>
    </location>
</feature>
<evidence type="ECO:0000256" key="4">
    <source>
        <dbReference type="ARBA" id="ARBA00023065"/>
    </source>
</evidence>
<dbReference type="InterPro" id="IPR038770">
    <property type="entry name" value="Na+/solute_symporter_sf"/>
</dbReference>
<protein>
    <submittedName>
        <fullName evidence="6">Sodium/proton antiporter, CPA1 family</fullName>
    </submittedName>
</protein>
<dbReference type="GO" id="GO:0015297">
    <property type="term" value="F:antiporter activity"/>
    <property type="evidence" value="ECO:0007669"/>
    <property type="project" value="UniProtKB-KW"/>
</dbReference>
<reference evidence="6 7" key="1">
    <citation type="submission" date="2016-10" db="EMBL/GenBank/DDBJ databases">
        <authorList>
            <person name="de Groot N.N."/>
        </authorList>
    </citation>
    <scope>NUCLEOTIDE SEQUENCE [LARGE SCALE GENOMIC DNA]</scope>
    <source>
        <strain evidence="6 7">47C3B</strain>
    </source>
</reference>
<name>A0A1G7J180_9SPHI</name>
<dbReference type="GO" id="GO:0006811">
    <property type="term" value="P:monoatomic ion transport"/>
    <property type="evidence" value="ECO:0007669"/>
    <property type="project" value="UniProtKB-KW"/>
</dbReference>
<feature type="transmembrane region" description="Helical" evidence="5">
    <location>
        <begin position="151"/>
        <end position="170"/>
    </location>
</feature>